<evidence type="ECO:0000313" key="2">
    <source>
        <dbReference type="EMBL" id="MBC5628171.1"/>
    </source>
</evidence>
<reference evidence="2 3" key="1">
    <citation type="submission" date="2020-08" db="EMBL/GenBank/DDBJ databases">
        <title>Genome public.</title>
        <authorList>
            <person name="Liu C."/>
            <person name="Sun Q."/>
        </authorList>
    </citation>
    <scope>NUCLEOTIDE SEQUENCE [LARGE SCALE GENOMIC DNA]</scope>
    <source>
        <strain evidence="2 3">NSJ-6</strain>
    </source>
</reference>
<dbReference type="Proteomes" id="UP000596929">
    <property type="component" value="Unassembled WGS sequence"/>
</dbReference>
<gene>
    <name evidence="2" type="ORF">H8S20_04605</name>
</gene>
<dbReference type="RefSeq" id="WP_032120133.1">
    <property type="nucleotide sequence ID" value="NZ_JACOOO010000004.1"/>
</dbReference>
<evidence type="ECO:0000256" key="1">
    <source>
        <dbReference type="SAM" id="Phobius"/>
    </source>
</evidence>
<comment type="caution">
    <text evidence="2">The sequence shown here is derived from an EMBL/GenBank/DDBJ whole genome shotgun (WGS) entry which is preliminary data.</text>
</comment>
<accession>A0ABR7D9V5</accession>
<feature type="transmembrane region" description="Helical" evidence="1">
    <location>
        <begin position="37"/>
        <end position="55"/>
    </location>
</feature>
<keyword evidence="3" id="KW-1185">Reference proteome</keyword>
<protein>
    <submittedName>
        <fullName evidence="2">Uncharacterized protein</fullName>
    </submittedName>
</protein>
<keyword evidence="1" id="KW-1133">Transmembrane helix</keyword>
<name>A0ABR7D9V5_9CLOT</name>
<keyword evidence="1" id="KW-0812">Transmembrane</keyword>
<keyword evidence="1" id="KW-0472">Membrane</keyword>
<sequence>MVRSFTFVFMIICFFISNILLERRFKKNKPKMKLGKVLGLCVIYEFILLTVVVLIPSLFFVLIYGSIIMGSFITVYFRHKPSIVMEG</sequence>
<feature type="transmembrane region" description="Helical" evidence="1">
    <location>
        <begin position="6"/>
        <end position="25"/>
    </location>
</feature>
<feature type="transmembrane region" description="Helical" evidence="1">
    <location>
        <begin position="61"/>
        <end position="77"/>
    </location>
</feature>
<organism evidence="2 3">
    <name type="scientific">Clostridium hominis</name>
    <dbReference type="NCBI Taxonomy" id="2763036"/>
    <lineage>
        <taxon>Bacteria</taxon>
        <taxon>Bacillati</taxon>
        <taxon>Bacillota</taxon>
        <taxon>Clostridia</taxon>
        <taxon>Eubacteriales</taxon>
        <taxon>Clostridiaceae</taxon>
        <taxon>Clostridium</taxon>
    </lineage>
</organism>
<proteinExistence type="predicted"/>
<dbReference type="EMBL" id="JACOOO010000004">
    <property type="protein sequence ID" value="MBC5628171.1"/>
    <property type="molecule type" value="Genomic_DNA"/>
</dbReference>
<evidence type="ECO:0000313" key="3">
    <source>
        <dbReference type="Proteomes" id="UP000596929"/>
    </source>
</evidence>